<dbReference type="STRING" id="205917.A0A4Y9YF79"/>
<dbReference type="InterPro" id="IPR001878">
    <property type="entry name" value="Znf_CCHC"/>
</dbReference>
<keyword evidence="1" id="KW-0507">mRNA processing</keyword>
<proteinExistence type="predicted"/>
<dbReference type="PROSITE" id="PS50158">
    <property type="entry name" value="ZF_CCHC"/>
    <property type="match status" value="1"/>
</dbReference>
<evidence type="ECO:0000256" key="3">
    <source>
        <dbReference type="SAM" id="MobiDB-lite"/>
    </source>
</evidence>
<dbReference type="SUPFAM" id="SSF57756">
    <property type="entry name" value="Retrovirus zinc finger-like domains"/>
    <property type="match status" value="1"/>
</dbReference>
<evidence type="ECO:0000256" key="2">
    <source>
        <dbReference type="PROSITE-ProRule" id="PRU00047"/>
    </source>
</evidence>
<dbReference type="OrthoDB" id="2794435at2759"/>
<name>A0A4Y9YF79_9AGAM</name>
<dbReference type="InterPro" id="IPR036875">
    <property type="entry name" value="Znf_CCHC_sf"/>
</dbReference>
<sequence length="303" mass="32644">MLEGFLEGLVLVKPGRQICTAMDRGGNCTKYEVPEHPNKKRDDTIPSFARWREGFEEDWVSSRPRVERCATYPRIEAVAHPVVSFLGRAASSVVTLATLPRTARPSSVSATTAVSPATSRRRVRRPAPSPPSSATHAEVSATSRPSAPACACKAAIRSATCVVPSLRLVFCKLTGFLLRVDRTAAASDTLPASALMERASVAEQALPPARSPRARPEHVDAPTCEMLPLRRPQSYGEVTIISCKRRPAPDAICFRDCLAAPGTADVGLNGIAPANLNKNKTCYKCQQEGHIARDCPENAEYAA</sequence>
<gene>
    <name evidence="5" type="ORF">EVG20_g7391</name>
</gene>
<comment type="caution">
    <text evidence="5">The sequence shown here is derived from an EMBL/GenBank/DDBJ whole genome shotgun (WGS) entry which is preliminary data.</text>
</comment>
<keyword evidence="2" id="KW-0863">Zinc-finger</keyword>
<feature type="domain" description="CCHC-type" evidence="4">
    <location>
        <begin position="282"/>
        <end position="297"/>
    </location>
</feature>
<dbReference type="GO" id="GO:0003676">
    <property type="term" value="F:nucleic acid binding"/>
    <property type="evidence" value="ECO:0007669"/>
    <property type="project" value="InterPro"/>
</dbReference>
<evidence type="ECO:0000256" key="1">
    <source>
        <dbReference type="ARBA" id="ARBA00022664"/>
    </source>
</evidence>
<keyword evidence="2" id="KW-0862">Zinc</keyword>
<accession>A0A4Y9YF79</accession>
<dbReference type="AlphaFoldDB" id="A0A4Y9YF79"/>
<dbReference type="Proteomes" id="UP000298327">
    <property type="component" value="Unassembled WGS sequence"/>
</dbReference>
<dbReference type="GO" id="GO:0006397">
    <property type="term" value="P:mRNA processing"/>
    <property type="evidence" value="ECO:0007669"/>
    <property type="project" value="UniProtKB-KW"/>
</dbReference>
<reference evidence="5 6" key="1">
    <citation type="submission" date="2019-02" db="EMBL/GenBank/DDBJ databases">
        <title>Genome sequencing of the rare red list fungi Dentipellis fragilis.</title>
        <authorList>
            <person name="Buettner E."/>
            <person name="Kellner H."/>
        </authorList>
    </citation>
    <scope>NUCLEOTIDE SEQUENCE [LARGE SCALE GENOMIC DNA]</scope>
    <source>
        <strain evidence="5 6">DSM 105465</strain>
    </source>
</reference>
<dbReference type="Gene3D" id="4.10.60.10">
    <property type="entry name" value="Zinc finger, CCHC-type"/>
    <property type="match status" value="1"/>
</dbReference>
<evidence type="ECO:0000259" key="4">
    <source>
        <dbReference type="PROSITE" id="PS50158"/>
    </source>
</evidence>
<evidence type="ECO:0000313" key="5">
    <source>
        <dbReference type="EMBL" id="TFY60508.1"/>
    </source>
</evidence>
<feature type="region of interest" description="Disordered" evidence="3">
    <location>
        <begin position="105"/>
        <end position="141"/>
    </location>
</feature>
<dbReference type="GO" id="GO:0008270">
    <property type="term" value="F:zinc ion binding"/>
    <property type="evidence" value="ECO:0007669"/>
    <property type="project" value="UniProtKB-KW"/>
</dbReference>
<keyword evidence="2" id="KW-0479">Metal-binding</keyword>
<organism evidence="5 6">
    <name type="scientific">Dentipellis fragilis</name>
    <dbReference type="NCBI Taxonomy" id="205917"/>
    <lineage>
        <taxon>Eukaryota</taxon>
        <taxon>Fungi</taxon>
        <taxon>Dikarya</taxon>
        <taxon>Basidiomycota</taxon>
        <taxon>Agaricomycotina</taxon>
        <taxon>Agaricomycetes</taxon>
        <taxon>Russulales</taxon>
        <taxon>Hericiaceae</taxon>
        <taxon>Dentipellis</taxon>
    </lineage>
</organism>
<feature type="compositionally biased region" description="Low complexity" evidence="3">
    <location>
        <begin position="105"/>
        <end position="118"/>
    </location>
</feature>
<evidence type="ECO:0000313" key="6">
    <source>
        <dbReference type="Proteomes" id="UP000298327"/>
    </source>
</evidence>
<protein>
    <recommendedName>
        <fullName evidence="4">CCHC-type domain-containing protein</fullName>
    </recommendedName>
</protein>
<dbReference type="Pfam" id="PF00098">
    <property type="entry name" value="zf-CCHC"/>
    <property type="match status" value="1"/>
</dbReference>
<dbReference type="SMART" id="SM00343">
    <property type="entry name" value="ZnF_C2HC"/>
    <property type="match status" value="1"/>
</dbReference>
<keyword evidence="6" id="KW-1185">Reference proteome</keyword>
<dbReference type="EMBL" id="SEOQ01000559">
    <property type="protein sequence ID" value="TFY60508.1"/>
    <property type="molecule type" value="Genomic_DNA"/>
</dbReference>